<dbReference type="Proteomes" id="UP001059672">
    <property type="component" value="Chromosome"/>
</dbReference>
<name>A0ABY5H666_9PSED</name>
<gene>
    <name evidence="2" type="ORF">KDW96_20525</name>
</gene>
<keyword evidence="1" id="KW-1133">Transmembrane helix</keyword>
<evidence type="ECO:0000313" key="3">
    <source>
        <dbReference type="Proteomes" id="UP001059672"/>
    </source>
</evidence>
<feature type="transmembrane region" description="Helical" evidence="1">
    <location>
        <begin position="36"/>
        <end position="53"/>
    </location>
</feature>
<dbReference type="EMBL" id="CP073346">
    <property type="protein sequence ID" value="UTW07499.1"/>
    <property type="molecule type" value="Genomic_DNA"/>
</dbReference>
<dbReference type="Pfam" id="PF10861">
    <property type="entry name" value="DUF2784"/>
    <property type="match status" value="1"/>
</dbReference>
<feature type="transmembrane region" description="Helical" evidence="1">
    <location>
        <begin position="97"/>
        <end position="119"/>
    </location>
</feature>
<keyword evidence="1" id="KW-0472">Membrane</keyword>
<feature type="transmembrane region" description="Helical" evidence="1">
    <location>
        <begin position="6"/>
        <end position="29"/>
    </location>
</feature>
<proteinExistence type="predicted"/>
<evidence type="ECO:0000256" key="1">
    <source>
        <dbReference type="SAM" id="Phobius"/>
    </source>
</evidence>
<reference evidence="2" key="1">
    <citation type="submission" date="2021-04" db="EMBL/GenBank/DDBJ databases">
        <title>Oceanospirillales bacteria with DddD are important DMSP degraders in coastal seawater.</title>
        <authorList>
            <person name="Liu J."/>
        </authorList>
    </citation>
    <scope>NUCLEOTIDE SEQUENCE</scope>
    <source>
        <strain evidence="2">D13-4</strain>
    </source>
</reference>
<evidence type="ECO:0000313" key="2">
    <source>
        <dbReference type="EMBL" id="UTW07499.1"/>
    </source>
</evidence>
<dbReference type="InterPro" id="IPR021218">
    <property type="entry name" value="DUF2784"/>
</dbReference>
<keyword evidence="3" id="KW-1185">Reference proteome</keyword>
<organism evidence="2 3">
    <name type="scientific">Pseudomonas benzenivorans</name>
    <dbReference type="NCBI Taxonomy" id="556533"/>
    <lineage>
        <taxon>Bacteria</taxon>
        <taxon>Pseudomonadati</taxon>
        <taxon>Pseudomonadota</taxon>
        <taxon>Gammaproteobacteria</taxon>
        <taxon>Pseudomonadales</taxon>
        <taxon>Pseudomonadaceae</taxon>
        <taxon>Pseudomonas</taxon>
    </lineage>
</organism>
<protein>
    <submittedName>
        <fullName evidence="2">DUF2784 domain-containing protein</fullName>
    </submittedName>
</protein>
<keyword evidence="1" id="KW-0812">Transmembrane</keyword>
<accession>A0ABY5H666</accession>
<dbReference type="RefSeq" id="WP_255838082.1">
    <property type="nucleotide sequence ID" value="NZ_CP073346.1"/>
</dbReference>
<sequence length="122" mass="13186">MMAGLAADAVLLLHLLFILFVVLGGLGVLCRRRLAWLHLPAAAWGAVVELYHLQCPLTPLENSLRRAAGEAGYGGGFIENYLLPIIYPAGLTPEHQLWLGGAVLAINGAIYGLVLWRVFAVR</sequence>